<dbReference type="Gene3D" id="3.40.50.10090">
    <property type="match status" value="2"/>
</dbReference>
<proteinExistence type="predicted"/>
<gene>
    <name evidence="2" type="ORF">DY262_07065</name>
</gene>
<evidence type="ECO:0000259" key="1">
    <source>
        <dbReference type="Pfam" id="PF02602"/>
    </source>
</evidence>
<organism evidence="2 3">
    <name type="scientific">Hydrogenophaga borbori</name>
    <dbReference type="NCBI Taxonomy" id="2294117"/>
    <lineage>
        <taxon>Bacteria</taxon>
        <taxon>Pseudomonadati</taxon>
        <taxon>Pseudomonadota</taxon>
        <taxon>Betaproteobacteria</taxon>
        <taxon>Burkholderiales</taxon>
        <taxon>Comamonadaceae</taxon>
        <taxon>Hydrogenophaga</taxon>
    </lineage>
</organism>
<comment type="caution">
    <text evidence="2">The sequence shown here is derived from an EMBL/GenBank/DDBJ whole genome shotgun (WGS) entry which is preliminary data.</text>
</comment>
<dbReference type="EMBL" id="QVLS01000003">
    <property type="protein sequence ID" value="RFP80516.1"/>
    <property type="molecule type" value="Genomic_DNA"/>
</dbReference>
<dbReference type="AlphaFoldDB" id="A0A372EM90"/>
<keyword evidence="3" id="KW-1185">Reference proteome</keyword>
<dbReference type="GO" id="GO:0033014">
    <property type="term" value="P:tetrapyrrole biosynthetic process"/>
    <property type="evidence" value="ECO:0007669"/>
    <property type="project" value="InterPro"/>
</dbReference>
<dbReference type="InterPro" id="IPR003754">
    <property type="entry name" value="4pyrrol_synth_uPrphyn_synth"/>
</dbReference>
<sequence>MERVIVTRPEPEAGRWVASLRERGWPAEAWPLLRIAEPPEGPALERLRTWRAAWPKQDALMFVSSAAAQRFFAEPVAPPNAHTRFWAPGPGTARALAQALWPLGVGEDRIDTPPPAAEQFDSEHLWPVVRTQLAPGRRVLVVRGTSGAAEGDPSGQGRDWLIEQCRAAGAEVEACVAYRRERRPPGEADRERLRAASGPATVWLFSSSEAVQALQGHWPAGARAVALATHPRIAEAALALGFTRVIRCRPTLADVGRGLESWASASP</sequence>
<feature type="domain" description="Tetrapyrrole biosynthesis uroporphyrinogen III synthase" evidence="1">
    <location>
        <begin position="16"/>
        <end position="252"/>
    </location>
</feature>
<dbReference type="SUPFAM" id="SSF69618">
    <property type="entry name" value="HemD-like"/>
    <property type="match status" value="1"/>
</dbReference>
<dbReference type="Proteomes" id="UP000261931">
    <property type="component" value="Unassembled WGS sequence"/>
</dbReference>
<evidence type="ECO:0000313" key="2">
    <source>
        <dbReference type="EMBL" id="RFP80516.1"/>
    </source>
</evidence>
<protein>
    <submittedName>
        <fullName evidence="2">Uroporphyrinogen-III synthase</fullName>
    </submittedName>
</protein>
<dbReference type="InterPro" id="IPR036108">
    <property type="entry name" value="4pyrrol_syn_uPrphyn_synt_sf"/>
</dbReference>
<evidence type="ECO:0000313" key="3">
    <source>
        <dbReference type="Proteomes" id="UP000261931"/>
    </source>
</evidence>
<name>A0A372EM90_9BURK</name>
<reference evidence="2 3" key="1">
    <citation type="submission" date="2018-08" db="EMBL/GenBank/DDBJ databases">
        <title>Hydrogenophaga sp. LA-38 isolated from sludge.</title>
        <authorList>
            <person name="Im W.-T."/>
        </authorList>
    </citation>
    <scope>NUCLEOTIDE SEQUENCE [LARGE SCALE GENOMIC DNA]</scope>
    <source>
        <strain evidence="2 3">LA-38</strain>
    </source>
</reference>
<dbReference type="GO" id="GO:0004852">
    <property type="term" value="F:uroporphyrinogen-III synthase activity"/>
    <property type="evidence" value="ECO:0007669"/>
    <property type="project" value="InterPro"/>
</dbReference>
<dbReference type="CDD" id="cd06578">
    <property type="entry name" value="HemD"/>
    <property type="match status" value="1"/>
</dbReference>
<dbReference type="Pfam" id="PF02602">
    <property type="entry name" value="HEM4"/>
    <property type="match status" value="1"/>
</dbReference>
<accession>A0A372EM90</accession>